<evidence type="ECO:0000256" key="1">
    <source>
        <dbReference type="ARBA" id="ARBA00024336"/>
    </source>
</evidence>
<evidence type="ECO:0000256" key="2">
    <source>
        <dbReference type="SAM" id="MobiDB-lite"/>
    </source>
</evidence>
<protein>
    <recommendedName>
        <fullName evidence="3">FHF complex subunit HOOK-interacting protein C-terminal domain-containing protein</fullName>
    </recommendedName>
</protein>
<dbReference type="InterPro" id="IPR019384">
    <property type="entry name" value="FHIP"/>
</dbReference>
<gene>
    <name evidence="4" type="ORF">BCR32DRAFT_289197</name>
</gene>
<dbReference type="Pfam" id="PF19314">
    <property type="entry name" value="DUF5917"/>
    <property type="match status" value="1"/>
</dbReference>
<dbReference type="OrthoDB" id="5350595at2759"/>
<organism evidence="4 5">
    <name type="scientific">Anaeromyces robustus</name>
    <dbReference type="NCBI Taxonomy" id="1754192"/>
    <lineage>
        <taxon>Eukaryota</taxon>
        <taxon>Fungi</taxon>
        <taxon>Fungi incertae sedis</taxon>
        <taxon>Chytridiomycota</taxon>
        <taxon>Chytridiomycota incertae sedis</taxon>
        <taxon>Neocallimastigomycetes</taxon>
        <taxon>Neocallimastigales</taxon>
        <taxon>Neocallimastigaceae</taxon>
        <taxon>Anaeromyces</taxon>
    </lineage>
</organism>
<reference evidence="4 5" key="2">
    <citation type="submission" date="2016-08" db="EMBL/GenBank/DDBJ databases">
        <title>Pervasive Adenine N6-methylation of Active Genes in Fungi.</title>
        <authorList>
            <consortium name="DOE Joint Genome Institute"/>
            <person name="Mondo S.J."/>
            <person name="Dannebaum R.O."/>
            <person name="Kuo R.C."/>
            <person name="Labutti K."/>
            <person name="Haridas S."/>
            <person name="Kuo A."/>
            <person name="Salamov A."/>
            <person name="Ahrendt S.R."/>
            <person name="Lipzen A."/>
            <person name="Sullivan W."/>
            <person name="Andreopoulos W.B."/>
            <person name="Clum A."/>
            <person name="Lindquist E."/>
            <person name="Daum C."/>
            <person name="Ramamoorthy G.K."/>
            <person name="Gryganskyi A."/>
            <person name="Culley D."/>
            <person name="Magnuson J.K."/>
            <person name="James T.Y."/>
            <person name="O'Malley M.A."/>
            <person name="Stajich J.E."/>
            <person name="Spatafora J.W."/>
            <person name="Visel A."/>
            <person name="Grigoriev I.V."/>
        </authorList>
    </citation>
    <scope>NUCLEOTIDE SEQUENCE [LARGE SCALE GENOMIC DNA]</scope>
    <source>
        <strain evidence="4 5">S4</strain>
    </source>
</reference>
<feature type="domain" description="FHF complex subunit HOOK-interacting protein C-terminal" evidence="3">
    <location>
        <begin position="743"/>
        <end position="826"/>
    </location>
</feature>
<comment type="similarity">
    <text evidence="1">Belongs to the FHIP family.</text>
</comment>
<feature type="compositionally biased region" description="Basic and acidic residues" evidence="2">
    <location>
        <begin position="1341"/>
        <end position="1356"/>
    </location>
</feature>
<name>A0A1Y1XQD0_9FUNG</name>
<dbReference type="InterPro" id="IPR045669">
    <property type="entry name" value="FHIP_C"/>
</dbReference>
<dbReference type="EMBL" id="MCFG01000006">
    <property type="protein sequence ID" value="ORX87716.1"/>
    <property type="molecule type" value="Genomic_DNA"/>
</dbReference>
<dbReference type="Proteomes" id="UP000193944">
    <property type="component" value="Unassembled WGS sequence"/>
</dbReference>
<keyword evidence="5" id="KW-1185">Reference proteome</keyword>
<proteinExistence type="inferred from homology"/>
<feature type="compositionally biased region" description="Polar residues" evidence="2">
    <location>
        <begin position="1208"/>
        <end position="1220"/>
    </location>
</feature>
<comment type="caution">
    <text evidence="4">The sequence shown here is derived from an EMBL/GenBank/DDBJ whole genome shotgun (WGS) entry which is preliminary data.</text>
</comment>
<evidence type="ECO:0000313" key="4">
    <source>
        <dbReference type="EMBL" id="ORX87716.1"/>
    </source>
</evidence>
<evidence type="ECO:0000259" key="3">
    <source>
        <dbReference type="Pfam" id="PF19314"/>
    </source>
</evidence>
<feature type="region of interest" description="Disordered" evidence="2">
    <location>
        <begin position="1200"/>
        <end position="1224"/>
    </location>
</feature>
<feature type="region of interest" description="Disordered" evidence="2">
    <location>
        <begin position="1337"/>
        <end position="1373"/>
    </location>
</feature>
<reference evidence="4 5" key="1">
    <citation type="submission" date="2016-08" db="EMBL/GenBank/DDBJ databases">
        <title>A Parts List for Fungal Cellulosomes Revealed by Comparative Genomics.</title>
        <authorList>
            <consortium name="DOE Joint Genome Institute"/>
            <person name="Haitjema C.H."/>
            <person name="Gilmore S.P."/>
            <person name="Henske J.K."/>
            <person name="Solomon K.V."/>
            <person name="De Groot R."/>
            <person name="Kuo A."/>
            <person name="Mondo S.J."/>
            <person name="Salamov A.A."/>
            <person name="Labutti K."/>
            <person name="Zhao Z."/>
            <person name="Chiniquy J."/>
            <person name="Barry K."/>
            <person name="Brewer H.M."/>
            <person name="Purvine S.O."/>
            <person name="Wright A.T."/>
            <person name="Boxma B."/>
            <person name="Van Alen T."/>
            <person name="Hackstein J.H."/>
            <person name="Baker S.E."/>
            <person name="Grigoriev I.V."/>
            <person name="O'Malley M.A."/>
        </authorList>
    </citation>
    <scope>NUCLEOTIDE SEQUENCE [LARGE SCALE GENOMIC DNA]</scope>
    <source>
        <strain evidence="4 5">S4</strain>
    </source>
</reference>
<dbReference type="Pfam" id="PF10257">
    <property type="entry name" value="RAI16-like"/>
    <property type="match status" value="1"/>
</dbReference>
<sequence>MINNEKKVKNSSKWDVWKKFKPSKKKEKTNKDIFIENWQQIQVYYYKGFLNNSKPISQTGIIHNLKQLSKCIILETETLNIEGKIKSYNPDGCLEYFIEKQIAVKLVDYAEKNIPIGMHLEVLKLFESLLSCETIFLNLFPELNFRTSFHKLLFISLNFPRQTTYSSKNLHDTYDDIKNSLVKLISTIFSQLIENPSYISFFYNNKKILKETSSHHDYEFLLSSDVSSQFLIFDILFKLFSDNVKSYSLYDQTVLLGMDLLSKLESIYYSTNQFINQDDFNDIYKTNKRNDMSLLRFSDIVDSHHVTSLEEEILLYVLNKSTLFEIINEQFALLYAATIVNLPSSDNKEIDLHNIMNIYMYQQNISFHPKHSKHILKSYITAIKTKYPILKTNYSYNTNEYNERLLSYWTFINIILERCPKCILYKYLEKFEQYVINSFILLDFQNEEFSLNSTICINDLFCKSNIPKLKELLFLVIWKNQKLVLKRINQTEDKILSFETIKLIYNIISGYDYYIYRYIISNFILENKNIYNLEKYKKKQPEDYSDDEPKEFSDDRTKKYNNFFYNVILNLIKLIPKDVLDTRNEFDLFLFGVENNYFLMHDIKDNQILSNSFIQQKENNEDNCTSHTNSMIQKNEDSISQETLVGNESLFLTPSSSNEKLNNQIGENSNDEFDIIEREEELKVKIKHDFYSICPTKIYVKESYERIRNCTKIMMTWNEITENKNENEIDKFMLLSSEININFCKELIRSLENFFRYDYEHNVLLTGCISRLFYLINDEFHYKLFKNEDHTNSLFLQILKKLTEQAKRISLTIDNFNKKLKYIKQEIFFDQFYESILNKSFYTNAFKDYTKLLNISYKENQFLFSFILLQEFIKEIISIEMAFIMFDPEPEIKSKHDIKAVDIPNKKMNYENNIQKESSTPIAATSEVLNIIDHALQNNESSLYGEKELMNLKKEMNNLHLDKEFIKELEKEENKEDDDVMKNIEDINDIIMKSIQRNFSDQYLLDLDQDKEEDNDCQSNKADVDVSINYQLSGDTSYSSHRNSEMNISEEIKKLNALFNNSDIANPFDYESFFLENSVTNTNPSMSDISYNLNLRKNSSGSFWYDVDSSDNQYIYHHRKSSLMKGDVNRPSSSVTGIDEIQQEDFNQSLLQKEIDEDNLILSSSETLVKKSNEKELQIPLVSESNTEYYKYLKELPSSPVLPPTLLKTNNDNHSSSSGSLIDPLENEDDLAYLDYLEKLTLDEKHKSKSKNGKIKNKNYNIYNNKDKNKDKNKNKNDNKNKKVDDKDENNNNESNNGSETEKEKDNEEIISCSPTVATITSLDDINNLDINEEDKEIIDDEKQEKGKNKDNDSLKSKNNNNNNNNNSNKKNLKSFLNNKFFSNPKQKINSIFNHKNKIIEPEIINVEDNMNLDLQLNNNNEEDTSKDNIYYDSSYTEFYSETFDESSFLKKNLNTGFGYL</sequence>
<feature type="region of interest" description="Disordered" evidence="2">
    <location>
        <begin position="1246"/>
        <end position="1309"/>
    </location>
</feature>
<evidence type="ECO:0000313" key="5">
    <source>
        <dbReference type="Proteomes" id="UP000193944"/>
    </source>
</evidence>
<feature type="compositionally biased region" description="Basic and acidic residues" evidence="2">
    <location>
        <begin position="1265"/>
        <end position="1290"/>
    </location>
</feature>
<accession>A0A1Y1XQD0</accession>
<feature type="compositionally biased region" description="Low complexity" evidence="2">
    <location>
        <begin position="1357"/>
        <end position="1373"/>
    </location>
</feature>
<feature type="compositionally biased region" description="Basic residues" evidence="2">
    <location>
        <begin position="1247"/>
        <end position="1257"/>
    </location>
</feature>